<name>A0A923DYV7_9SPHI</name>
<accession>A0A923DYV7</accession>
<sequence length="377" mass="42489">MPFQSDVLIVGGGLAGLTAALHLYKAGLKVILIEKNAYPHHKVCGEYISNEVLPYFEWLNIDISKLYPTHINRLQLSTISGKSIHINLPLGGFGISRYEFDNFLYQQLLEKGVEIIEDTVSKITFNNDIFYVHSLAGQEFTAKQVIGAYGKRSSIDIKLNRPFIKEKSPYLAIKAHYKGNFPNDLVAVHNFKGGYCGVSKVENQHVNICYLADYATFKAHKNIETYQQKVLYQNKHLEEIFENSEMLFDDPLTISQLAFGAKTAVVDHILLIGDTAGLIHPLCGNGMAMAIHSAKICSELLLQFFDGIISSRIELEKKYTSLWDKEFRSRLKMGSILSSILRKDKLTDVLLTSVIKVPFLLKQIIKKTHGKPLIPNK</sequence>
<feature type="domain" description="FAD-binding" evidence="1">
    <location>
        <begin position="5"/>
        <end position="295"/>
    </location>
</feature>
<dbReference type="PANTHER" id="PTHR42685">
    <property type="entry name" value="GERANYLGERANYL DIPHOSPHATE REDUCTASE"/>
    <property type="match status" value="1"/>
</dbReference>
<gene>
    <name evidence="2" type="ORF">GM921_09125</name>
</gene>
<dbReference type="AlphaFoldDB" id="A0A923DYV7"/>
<dbReference type="PANTHER" id="PTHR42685:SF22">
    <property type="entry name" value="CONDITIONED MEDIUM FACTOR RECEPTOR 1"/>
    <property type="match status" value="1"/>
</dbReference>
<protein>
    <submittedName>
        <fullName evidence="2">FAD-dependent oxidoreductase</fullName>
    </submittedName>
</protein>
<dbReference type="SUPFAM" id="SSF51905">
    <property type="entry name" value="FAD/NAD(P)-binding domain"/>
    <property type="match status" value="1"/>
</dbReference>
<dbReference type="Gene3D" id="3.50.50.60">
    <property type="entry name" value="FAD/NAD(P)-binding domain"/>
    <property type="match status" value="1"/>
</dbReference>
<dbReference type="EMBL" id="WNXD01000002">
    <property type="protein sequence ID" value="MBB2145645.1"/>
    <property type="molecule type" value="Genomic_DNA"/>
</dbReference>
<organism evidence="2 3">
    <name type="scientific">Pedobacter planticolens</name>
    <dbReference type="NCBI Taxonomy" id="2679964"/>
    <lineage>
        <taxon>Bacteria</taxon>
        <taxon>Pseudomonadati</taxon>
        <taxon>Bacteroidota</taxon>
        <taxon>Sphingobacteriia</taxon>
        <taxon>Sphingobacteriales</taxon>
        <taxon>Sphingobacteriaceae</taxon>
        <taxon>Pedobacter</taxon>
    </lineage>
</organism>
<keyword evidence="3" id="KW-1185">Reference proteome</keyword>
<dbReference type="RefSeq" id="WP_182922345.1">
    <property type="nucleotide sequence ID" value="NZ_WNXD01000002.1"/>
</dbReference>
<dbReference type="Pfam" id="PF01494">
    <property type="entry name" value="FAD_binding_3"/>
    <property type="match status" value="1"/>
</dbReference>
<comment type="caution">
    <text evidence="2">The sequence shown here is derived from an EMBL/GenBank/DDBJ whole genome shotgun (WGS) entry which is preliminary data.</text>
</comment>
<dbReference type="PRINTS" id="PR00420">
    <property type="entry name" value="RNGMNOXGNASE"/>
</dbReference>
<proteinExistence type="predicted"/>
<dbReference type="GO" id="GO:0071949">
    <property type="term" value="F:FAD binding"/>
    <property type="evidence" value="ECO:0007669"/>
    <property type="project" value="InterPro"/>
</dbReference>
<dbReference type="Proteomes" id="UP000601055">
    <property type="component" value="Unassembled WGS sequence"/>
</dbReference>
<evidence type="ECO:0000313" key="3">
    <source>
        <dbReference type="Proteomes" id="UP000601055"/>
    </source>
</evidence>
<dbReference type="InterPro" id="IPR036188">
    <property type="entry name" value="FAD/NAD-bd_sf"/>
</dbReference>
<reference evidence="2" key="1">
    <citation type="submission" date="2019-11" db="EMBL/GenBank/DDBJ databases">
        <title>Description of Pedobacter sp. LMG 31464T.</title>
        <authorList>
            <person name="Carlier A."/>
            <person name="Qi S."/>
            <person name="Vandamme P."/>
        </authorList>
    </citation>
    <scope>NUCLEOTIDE SEQUENCE</scope>
    <source>
        <strain evidence="2">LMG 31464</strain>
    </source>
</reference>
<evidence type="ECO:0000313" key="2">
    <source>
        <dbReference type="EMBL" id="MBB2145645.1"/>
    </source>
</evidence>
<dbReference type="InterPro" id="IPR002938">
    <property type="entry name" value="FAD-bd"/>
</dbReference>
<dbReference type="InterPro" id="IPR050407">
    <property type="entry name" value="Geranylgeranyl_reductase"/>
</dbReference>
<evidence type="ECO:0000259" key="1">
    <source>
        <dbReference type="Pfam" id="PF01494"/>
    </source>
</evidence>